<dbReference type="Proteomes" id="UP001479436">
    <property type="component" value="Unassembled WGS sequence"/>
</dbReference>
<organism evidence="8 9">
    <name type="scientific">Basidiobolus ranarum</name>
    <dbReference type="NCBI Taxonomy" id="34480"/>
    <lineage>
        <taxon>Eukaryota</taxon>
        <taxon>Fungi</taxon>
        <taxon>Fungi incertae sedis</taxon>
        <taxon>Zoopagomycota</taxon>
        <taxon>Entomophthoromycotina</taxon>
        <taxon>Basidiobolomycetes</taxon>
        <taxon>Basidiobolales</taxon>
        <taxon>Basidiobolaceae</taxon>
        <taxon>Basidiobolus</taxon>
    </lineage>
</organism>
<dbReference type="EC" id="5.6.2.4" evidence="5"/>
<evidence type="ECO:0000313" key="9">
    <source>
        <dbReference type="Proteomes" id="UP001479436"/>
    </source>
</evidence>
<comment type="catalytic activity">
    <reaction evidence="4">
        <text>Couples ATP hydrolysis with the unwinding of duplex DNA by translocating in the 3'-5' direction.</text>
        <dbReference type="EC" id="5.6.2.4"/>
    </reaction>
</comment>
<evidence type="ECO:0000256" key="3">
    <source>
        <dbReference type="ARBA" id="ARBA00023235"/>
    </source>
</evidence>
<evidence type="ECO:0000313" key="8">
    <source>
        <dbReference type="EMBL" id="KAK9729689.1"/>
    </source>
</evidence>
<dbReference type="PANTHER" id="PTHR13710:SF105">
    <property type="entry name" value="ATP-DEPENDENT DNA HELICASE Q1"/>
    <property type="match status" value="1"/>
</dbReference>
<dbReference type="PANTHER" id="PTHR13710">
    <property type="entry name" value="DNA HELICASE RECQ FAMILY MEMBER"/>
    <property type="match status" value="1"/>
</dbReference>
<evidence type="ECO:0000256" key="1">
    <source>
        <dbReference type="ARBA" id="ARBA00005446"/>
    </source>
</evidence>
<evidence type="ECO:0000256" key="6">
    <source>
        <dbReference type="SAM" id="MobiDB-lite"/>
    </source>
</evidence>
<keyword evidence="9" id="KW-1185">Reference proteome</keyword>
<dbReference type="InterPro" id="IPR036388">
    <property type="entry name" value="WH-like_DNA-bd_sf"/>
</dbReference>
<protein>
    <recommendedName>
        <fullName evidence="5">DNA 3'-5' helicase</fullName>
        <ecNumber evidence="5">5.6.2.4</ecNumber>
    </recommendedName>
</protein>
<name>A0ABR2WBU1_9FUNG</name>
<reference evidence="8 9" key="1">
    <citation type="submission" date="2023-04" db="EMBL/GenBank/DDBJ databases">
        <title>Genome of Basidiobolus ranarum AG-B5.</title>
        <authorList>
            <person name="Stajich J.E."/>
            <person name="Carter-House D."/>
            <person name="Gryganskyi A."/>
        </authorList>
    </citation>
    <scope>NUCLEOTIDE SEQUENCE [LARGE SCALE GENOMIC DNA]</scope>
    <source>
        <strain evidence="8 9">AG-B5</strain>
    </source>
</reference>
<evidence type="ECO:0000259" key="7">
    <source>
        <dbReference type="Pfam" id="PF16124"/>
    </source>
</evidence>
<accession>A0ABR2WBU1</accession>
<dbReference type="InterPro" id="IPR027417">
    <property type="entry name" value="P-loop_NTPase"/>
</dbReference>
<dbReference type="SUPFAM" id="SSF52540">
    <property type="entry name" value="P-loop containing nucleoside triphosphate hydrolases"/>
    <property type="match status" value="1"/>
</dbReference>
<comment type="similarity">
    <text evidence="1">Belongs to the helicase family. RecQ subfamily.</text>
</comment>
<sequence>MESYYQESGRAGRDSEPASCILLYRVQDVFRQSTMVFNEQSGQHNLYRFVEYCQNIDTCRHVSIALHFGDSTLKNSECNQRCDVCNQKALGKIPQQKDVTDIALAIINILLKLRQEGSSEEKVTFLKVLDLVRGVGISKYPTLKNWADNPKISIRASKSQDAFTKENIEDATVKLLLDGYLKEIMHFTAYSTISYLTVNVSRARGFLAHYNPSPEKQSSRPKFYIYQIEDCGHSTEPTQASTSSQAKKKPKDKDSRKRKIEIDLDTLDETTDPEVIIL</sequence>
<feature type="region of interest" description="Disordered" evidence="6">
    <location>
        <begin position="234"/>
        <end position="260"/>
    </location>
</feature>
<keyword evidence="2" id="KW-0238">DNA-binding</keyword>
<evidence type="ECO:0000256" key="4">
    <source>
        <dbReference type="ARBA" id="ARBA00034617"/>
    </source>
</evidence>
<dbReference type="EMBL" id="JASJQH010006877">
    <property type="protein sequence ID" value="KAK9729689.1"/>
    <property type="molecule type" value="Genomic_DNA"/>
</dbReference>
<dbReference type="Gene3D" id="3.40.50.300">
    <property type="entry name" value="P-loop containing nucleotide triphosphate hydrolases"/>
    <property type="match status" value="1"/>
</dbReference>
<dbReference type="Gene3D" id="1.10.10.10">
    <property type="entry name" value="Winged helix-like DNA-binding domain superfamily/Winged helix DNA-binding domain"/>
    <property type="match status" value="1"/>
</dbReference>
<feature type="domain" description="ATP-dependent DNA helicase RecQ zinc-binding" evidence="7">
    <location>
        <begin position="27"/>
        <end position="86"/>
    </location>
</feature>
<comment type="caution">
    <text evidence="8">The sequence shown here is derived from an EMBL/GenBank/DDBJ whole genome shotgun (WGS) entry which is preliminary data.</text>
</comment>
<gene>
    <name evidence="8" type="ORF">K7432_000094</name>
</gene>
<keyword evidence="3" id="KW-0413">Isomerase</keyword>
<evidence type="ECO:0000256" key="5">
    <source>
        <dbReference type="ARBA" id="ARBA00034808"/>
    </source>
</evidence>
<dbReference type="Pfam" id="PF16124">
    <property type="entry name" value="RecQ_Zn_bind"/>
    <property type="match status" value="1"/>
</dbReference>
<proteinExistence type="inferred from homology"/>
<feature type="compositionally biased region" description="Polar residues" evidence="6">
    <location>
        <begin position="235"/>
        <end position="245"/>
    </location>
</feature>
<dbReference type="InterPro" id="IPR032284">
    <property type="entry name" value="RecQ_Zn-bd"/>
</dbReference>
<evidence type="ECO:0000256" key="2">
    <source>
        <dbReference type="ARBA" id="ARBA00023125"/>
    </source>
</evidence>